<sequence length="2677" mass="284550">MSNYTRAYRRLRYLKRSIIAGVCANLVMGQATANVIFTEYVEGGGSNKALEITNVGVSSVDLTQVSIALTTNGKVHADVTPIVLSGTLAAGSSYVLTNGGAVDALKAFSNTTSNATSFNGNDALTLFLNGKVVDSFGQVGTDPGKSWGSGETSTLDRTLRRKTGIIVGDTIYDDAFIPSNEWVGFAKDTFDGLGCSGVAACGGDGNIPSKISGAAKTVVNAGTRYDFTPSVTNLDNDSLIFTIENKPEWAEFDTTTGQLSGDITAADIGSHTGIVITVNDGTASDALASFSILVRPAGTNDVPQITGTPALSIQATRSYSFAPKATDVENDTLTFTINNKPSWAVFDTQTGQLSGAPNEVHVGVYADVTISVSDGHNTAQSLPSFSITVTDKPGSNYDYSQYYASAIGKTDTELEQALALIARQGQQQMTYSQVWDALKYSDEDPQNSENVILFYSGRSQAKNTNGGGTTQWNREHSWPKSHGFPEQNQYGYTDIHHLRPTNVKVNSARSNKDYDEGGAPVSGAPGNFTDDDSFEPRDAVKGDAARMMFYMAVRYDGTDGNMPDLELVNTVSGSKSPTLGVLCNLMQWHRQDPIDTLERDRHQRIVEQQGNRNPFVDNGEFAELLFGKTCPKIGPTAPVIGGSPVLSIGAGSAYRFVPSASDVNRDTLAFSVVNKPTWAEFNSVTGALTGTPEIADVTTYRDIQISVSDGVFSTSLAAFNIDVVDPKTIKHPPTLSGVPSTGVLINQTYRFLPTAHDSDNDSLTFSIVNKPSWAAFNTSTGELSGTPTTSDKGSYNGIVISVTDGNTTAVELAPFSILVSNDTPVNNVIFTEYIEGSSNNKAIEITNFSGESLDLSRVKIVLADNGKPLATEGLRSQILSGVLADKASYVIANSGANEEIKGRQNSTSTVTYFNGDDTLVLMVDEKVTDVFGQLGTDPGSSWGSGETSTKDKTLRRKAGITAGDVNGEDVFNPSAQWQGFAKNLADGLGCSGTAACGSSGTSPVELGKCGDSATLISAIQGAKSTSPLVDKSVVVEGIVVASYQGAGQHGGFFVQEEDTQKDDNTATSEGIFVAHTATEVTVGQQVRFTAKVAEKYGLTQLNDAANITTCATNVLTKVTPTQVNLPFAENFMQESLEGMWVTLPQKLHVTLSHNFTKYGEILLSNGMRVQPTNKYRKGDPKRQALADLNARNVLLVDDDSKQRNPESISYYPQFSADKPLRSGAQISGFSGVIHYGFGKYKLLPTSVPQFDNVNARRGKPFARKSSPHIRVASFNVLNYFLDFKGRGANNEKEFKRQRSKIIRAITAMDADVVGLMEIENSGFGRSSAIQNLIDGLNERDQQHTWQFVNPKLDKVGSDAVTVGIIYRSNRVQPVGVPQVITDAPFDEQTKAHRPPMMQSFKPITGGKEIKVIVNHFRSKGGSCGADMDDDVQGACNGQRVLASKTLLKSLGKTAKLNAPNLKSRSAMSTEVYSNDEPIFAILGDFNAYAYEEPMLEFYNAGFTNVNLAKGTGENYSYYYSGVAGSLDHLLTANTSVDSVAQVMHWHINADEATALDYNTEDKTEAQQAKWFGETPYRSSDHDPVIADFDLAAVVLPVNQAPIANDDTAETVQGESVNINVLANDQDPEGNTLFITSATLSNEVGSVSWSGANILFTPNADFVGEASINYAINDGANGTAIATVTVTVTAKDQAPVAKDDAATTNEDNAVTVSVIDNDIDENTATLKISAATILSGKGVVTHTASTLTYTPSAHFNGVATLSYTIEDSQGATSSAIATITVLPVNDAPVLNNDTAFASARSATTIDVLSNDADIDNDTLNIVSASADVGAVSISNNTLIYQAPQLNTGSAALTYTISDGTVTGAATVHVTINTKNVSPIAHDDTFELDSNEDSVLIDVLENDLDADNDVLTLIAVSTDAGSVMVVDNTIRFTTTDTFQGHAQVRYAIADGFGGRDEGLLEIKQQQGSAPTITVPNPITVNATGQFTQVDLGVATAINASGEAIAVTREGSEHLPSGFNRVYWQACSNEVCDKVAQQVNVKPLVGFSSPSQVVLEGNKAVISVVLSGTHFEYPVTLGYSISGTASTDDFASSSGELVIAQGTHGQIEIDVLSDTLADSGESIVLTLQSDEQNLSKQTNHEIVISELNLAPVVTLSATQADQLRTTMSQQDGNILIHAAVTDQNPDDSYTINWQLPDGVVNSTSQSNELSIDPQTLVPGMYQLSATVNDEEGLQDTQNVYFKLVAVTPTLDETKDTDGDLLNDALEGFADDDGDGIANYLDPIDSQCNVLPTQKNEWRTGLIEVEAGVCMSLGSASLGAANARLNEEQIANSAHLSLDTGMKNQGGIFDFVVTTASGVSSVKVVLPQQSAIPANAQYRKFLPEQGWITFVEENGNELHSAMGQQGHCPAIDDPSWQSGLIEGAWCVRLTLVDGGQYDADGVKNGKIVDPGGVSVAVSDNQAPVAVDDTMIMSQNTQAVVSVLNNDTDADNDALYVISAYAEFGRVHINSDSTLLYDSAADFVGSDRIAYTISDGQGETANAYVTVTISATVNEENHAPIAHNDSATVFNDESSVIDVLKNDTDPNNDALSLLSAVASSGAVSVEAEQLVYQPVIGSEGQVTISYIVADEHGMQSTGNVDVTVKARAAVEPNNATQSSSGGSFPVLIYLLLVPALVQRVRR</sequence>
<dbReference type="Gene3D" id="2.60.40.2810">
    <property type="match status" value="5"/>
</dbReference>
<feature type="chain" id="PRO_5024291293" description="LTD domain-containing protein" evidence="3">
    <location>
        <begin position="34"/>
        <end position="2677"/>
    </location>
</feature>
<dbReference type="InterPro" id="IPR044925">
    <property type="entry name" value="His-Me_finger_sf"/>
</dbReference>
<dbReference type="InterPro" id="IPR013783">
    <property type="entry name" value="Ig-like_fold"/>
</dbReference>
<dbReference type="PANTHER" id="PTHR42834:SF1">
    <property type="entry name" value="ENDONUCLEASE_EXONUCLEASE_PHOSPHATASE FAMILY PROTEIN (AFU_ORTHOLOGUE AFUA_3G09210)"/>
    <property type="match status" value="1"/>
</dbReference>
<dbReference type="InterPro" id="IPR047971">
    <property type="entry name" value="ExeM-like"/>
</dbReference>
<dbReference type="RefSeq" id="WP_138591323.1">
    <property type="nucleotide sequence ID" value="NZ_PNBX01000029.1"/>
</dbReference>
<feature type="region of interest" description="Disordered" evidence="2">
    <location>
        <begin position="508"/>
        <end position="535"/>
    </location>
</feature>
<dbReference type="Pfam" id="PF17963">
    <property type="entry name" value="Big_9"/>
    <property type="match status" value="6"/>
</dbReference>
<dbReference type="CDD" id="cd04486">
    <property type="entry name" value="YhcR_OBF_like"/>
    <property type="match status" value="1"/>
</dbReference>
<dbReference type="GO" id="GO:0004518">
    <property type="term" value="F:nuclease activity"/>
    <property type="evidence" value="ECO:0007669"/>
    <property type="project" value="InterPro"/>
</dbReference>
<dbReference type="CDD" id="cd10283">
    <property type="entry name" value="MnuA_DNase1-like"/>
    <property type="match status" value="1"/>
</dbReference>
<dbReference type="Pfam" id="PF04231">
    <property type="entry name" value="Endonuclease_1"/>
    <property type="match status" value="1"/>
</dbReference>
<dbReference type="NCBIfam" id="NF012211">
    <property type="entry name" value="tand_rpt_95"/>
    <property type="match status" value="5"/>
</dbReference>
<dbReference type="Gene3D" id="2.60.40.10">
    <property type="entry name" value="Immunoglobulins"/>
    <property type="match status" value="4"/>
</dbReference>
<feature type="domain" description="LTD" evidence="4">
    <location>
        <begin position="27"/>
        <end position="140"/>
    </location>
</feature>
<dbReference type="Pfam" id="PF00932">
    <property type="entry name" value="LTD"/>
    <property type="match status" value="2"/>
</dbReference>
<dbReference type="InterPro" id="IPR036691">
    <property type="entry name" value="Endo/exonu/phosph_ase_sf"/>
</dbReference>
<feature type="domain" description="LTD" evidence="4">
    <location>
        <begin position="806"/>
        <end position="964"/>
    </location>
</feature>
<protein>
    <recommendedName>
        <fullName evidence="4">LTD domain-containing protein</fullName>
    </recommendedName>
</protein>
<organism evidence="5 6">
    <name type="scientific">Pseudoalteromonas aurantia</name>
    <dbReference type="NCBI Taxonomy" id="43654"/>
    <lineage>
        <taxon>Bacteria</taxon>
        <taxon>Pseudomonadati</taxon>
        <taxon>Pseudomonadota</taxon>
        <taxon>Gammaproteobacteria</taxon>
        <taxon>Alteromonadales</taxon>
        <taxon>Pseudoalteromonadaceae</taxon>
        <taxon>Pseudoalteromonas</taxon>
    </lineage>
</organism>
<dbReference type="SUPFAM" id="SSF49313">
    <property type="entry name" value="Cadherin-like"/>
    <property type="match status" value="4"/>
</dbReference>
<evidence type="ECO:0000313" key="5">
    <source>
        <dbReference type="EMBL" id="TMO68783.1"/>
    </source>
</evidence>
<evidence type="ECO:0000256" key="1">
    <source>
        <dbReference type="ARBA" id="ARBA00006429"/>
    </source>
</evidence>
<evidence type="ECO:0000256" key="2">
    <source>
        <dbReference type="SAM" id="MobiDB-lite"/>
    </source>
</evidence>
<gene>
    <name evidence="5" type="ORF">CWC19_07640</name>
</gene>
<dbReference type="SUPFAM" id="SSF141072">
    <property type="entry name" value="CalX-like"/>
    <property type="match status" value="1"/>
</dbReference>
<dbReference type="Pfam" id="PF05345">
    <property type="entry name" value="He_PIG"/>
    <property type="match status" value="3"/>
</dbReference>
<evidence type="ECO:0000256" key="3">
    <source>
        <dbReference type="SAM" id="SignalP"/>
    </source>
</evidence>
<evidence type="ECO:0000313" key="6">
    <source>
        <dbReference type="Proteomes" id="UP000307217"/>
    </source>
</evidence>
<dbReference type="PANTHER" id="PTHR42834">
    <property type="entry name" value="ENDONUCLEASE/EXONUCLEASE/PHOSPHATASE FAMILY PROTEIN (AFU_ORTHOLOGUE AFUA_3G09210)"/>
    <property type="match status" value="1"/>
</dbReference>
<proteinExistence type="inferred from homology"/>
<dbReference type="SUPFAM" id="SSF56219">
    <property type="entry name" value="DNase I-like"/>
    <property type="match status" value="1"/>
</dbReference>
<dbReference type="OrthoDB" id="5242130at2"/>
<dbReference type="InterPro" id="IPR053784">
    <property type="entry name" value="Choice_anch_U_dom"/>
</dbReference>
<dbReference type="GO" id="GO:0016020">
    <property type="term" value="C:membrane"/>
    <property type="evidence" value="ECO:0007669"/>
    <property type="project" value="InterPro"/>
</dbReference>
<comment type="caution">
    <text evidence="5">The sequence shown here is derived from an EMBL/GenBank/DDBJ whole genome shotgun (WGS) entry which is preliminary data.</text>
</comment>
<keyword evidence="3" id="KW-0732">Signal</keyword>
<reference evidence="6" key="2">
    <citation type="submission" date="2019-06" db="EMBL/GenBank/DDBJ databases">
        <title>Co-occurence of chitin degradation, pigmentation and bioactivity in marine Pseudoalteromonas.</title>
        <authorList>
            <person name="Sonnenschein E.C."/>
            <person name="Bech P.K."/>
        </authorList>
    </citation>
    <scope>NUCLEOTIDE SEQUENCE [LARGE SCALE GENOMIC DNA]</scope>
    <source>
        <strain evidence="6">S3790</strain>
    </source>
</reference>
<dbReference type="Gene3D" id="3.60.10.10">
    <property type="entry name" value="Endonuclease/exonuclease/phosphatase"/>
    <property type="match status" value="1"/>
</dbReference>
<dbReference type="EMBL" id="PNBX01000029">
    <property type="protein sequence ID" value="TMO68783.1"/>
    <property type="molecule type" value="Genomic_DNA"/>
</dbReference>
<accession>A0A5S3VA58</accession>
<dbReference type="InterPro" id="IPR001322">
    <property type="entry name" value="Lamin_tail_dom"/>
</dbReference>
<reference evidence="5 6" key="1">
    <citation type="submission" date="2018-01" db="EMBL/GenBank/DDBJ databases">
        <authorList>
            <person name="Paulsen S."/>
            <person name="Gram L.K."/>
        </authorList>
    </citation>
    <scope>NUCLEOTIDE SEQUENCE [LARGE SCALE GENOMIC DNA]</scope>
    <source>
        <strain evidence="5 6">S3790</strain>
    </source>
</reference>
<dbReference type="SMART" id="SM00736">
    <property type="entry name" value="CADG"/>
    <property type="match status" value="2"/>
</dbReference>
<dbReference type="InterPro" id="IPR007346">
    <property type="entry name" value="Endonuclease-I"/>
</dbReference>
<dbReference type="InterPro" id="IPR006644">
    <property type="entry name" value="Cadg"/>
</dbReference>
<dbReference type="SUPFAM" id="SSF54060">
    <property type="entry name" value="His-Me finger endonucleases"/>
    <property type="match status" value="1"/>
</dbReference>
<name>A0A5S3VA58_9GAMM</name>
<dbReference type="NCBIfam" id="NF033681">
    <property type="entry name" value="ExeM_NucH_DNase"/>
    <property type="match status" value="1"/>
</dbReference>
<dbReference type="Proteomes" id="UP000307217">
    <property type="component" value="Unassembled WGS sequence"/>
</dbReference>
<comment type="similarity">
    <text evidence="1">Belongs to the EndA/NucM nuclease family.</text>
</comment>
<dbReference type="InterPro" id="IPR038081">
    <property type="entry name" value="CalX-like_sf"/>
</dbReference>
<feature type="signal peptide" evidence="3">
    <location>
        <begin position="1"/>
        <end position="33"/>
    </location>
</feature>
<dbReference type="PROSITE" id="PS51841">
    <property type="entry name" value="LTD"/>
    <property type="match status" value="2"/>
</dbReference>
<dbReference type="GO" id="GO:0005509">
    <property type="term" value="F:calcium ion binding"/>
    <property type="evidence" value="ECO:0007669"/>
    <property type="project" value="InterPro"/>
</dbReference>
<dbReference type="NCBIfam" id="NF041766">
    <property type="entry name" value="choice_anch_U"/>
    <property type="match status" value="1"/>
</dbReference>
<dbReference type="InterPro" id="IPR015919">
    <property type="entry name" value="Cadherin-like_sf"/>
</dbReference>
<evidence type="ECO:0000259" key="4">
    <source>
        <dbReference type="PROSITE" id="PS51841"/>
    </source>
</evidence>